<dbReference type="InterPro" id="IPR000421">
    <property type="entry name" value="FA58C"/>
</dbReference>
<accession>A0A918QBV1</accession>
<evidence type="ECO:0000256" key="3">
    <source>
        <dbReference type="ARBA" id="ARBA00023295"/>
    </source>
</evidence>
<dbReference type="SUPFAM" id="SSF51445">
    <property type="entry name" value="(Trans)glycosidases"/>
    <property type="match status" value="1"/>
</dbReference>
<evidence type="ECO:0000313" key="5">
    <source>
        <dbReference type="EMBL" id="GGZ41211.1"/>
    </source>
</evidence>
<reference evidence="5" key="2">
    <citation type="submission" date="2020-09" db="EMBL/GenBank/DDBJ databases">
        <authorList>
            <person name="Sun Q."/>
            <person name="Kim S."/>
        </authorList>
    </citation>
    <scope>NUCLEOTIDE SEQUENCE</scope>
    <source>
        <strain evidence="5">KCTC 32296</strain>
    </source>
</reference>
<dbReference type="InterPro" id="IPR008979">
    <property type="entry name" value="Galactose-bd-like_sf"/>
</dbReference>
<dbReference type="InterPro" id="IPR017853">
    <property type="entry name" value="GH"/>
</dbReference>
<dbReference type="InterPro" id="IPR036156">
    <property type="entry name" value="Beta-gal/glucu_dom_sf"/>
</dbReference>
<dbReference type="PANTHER" id="PTHR42732:SF1">
    <property type="entry name" value="BETA-MANNOSIDASE"/>
    <property type="match status" value="1"/>
</dbReference>
<dbReference type="Gene3D" id="3.20.20.80">
    <property type="entry name" value="Glycosidases"/>
    <property type="match status" value="1"/>
</dbReference>
<name>A0A918QBV1_9CAUL</name>
<keyword evidence="3" id="KW-0326">Glycosidase</keyword>
<dbReference type="Proteomes" id="UP000662572">
    <property type="component" value="Unassembled WGS sequence"/>
</dbReference>
<dbReference type="AlphaFoldDB" id="A0A918QBV1"/>
<gene>
    <name evidence="5" type="ORF">GCM10011273_29990</name>
</gene>
<dbReference type="PROSITE" id="PS50022">
    <property type="entry name" value="FA58C_3"/>
    <property type="match status" value="1"/>
</dbReference>
<evidence type="ECO:0000256" key="1">
    <source>
        <dbReference type="ARBA" id="ARBA00007401"/>
    </source>
</evidence>
<dbReference type="Pfam" id="PF00703">
    <property type="entry name" value="Glyco_hydro_2"/>
    <property type="match status" value="1"/>
</dbReference>
<dbReference type="SUPFAM" id="SSF49785">
    <property type="entry name" value="Galactose-binding domain-like"/>
    <property type="match status" value="2"/>
</dbReference>
<proteinExistence type="inferred from homology"/>
<comment type="caution">
    <text evidence="5">The sequence shown here is derived from an EMBL/GenBank/DDBJ whole genome shotgun (WGS) entry which is preliminary data.</text>
</comment>
<organism evidence="5 6">
    <name type="scientific">Asticcacaulis endophyticus</name>
    <dbReference type="NCBI Taxonomy" id="1395890"/>
    <lineage>
        <taxon>Bacteria</taxon>
        <taxon>Pseudomonadati</taxon>
        <taxon>Pseudomonadota</taxon>
        <taxon>Alphaproteobacteria</taxon>
        <taxon>Caulobacterales</taxon>
        <taxon>Caulobacteraceae</taxon>
        <taxon>Asticcacaulis</taxon>
    </lineage>
</organism>
<feature type="domain" description="F5/8 type C" evidence="4">
    <location>
        <begin position="827"/>
        <end position="925"/>
    </location>
</feature>
<dbReference type="InterPro" id="IPR013783">
    <property type="entry name" value="Ig-like_fold"/>
</dbReference>
<evidence type="ECO:0000259" key="4">
    <source>
        <dbReference type="PROSITE" id="PS50022"/>
    </source>
</evidence>
<dbReference type="Gene3D" id="2.60.40.10">
    <property type="entry name" value="Immunoglobulins"/>
    <property type="match status" value="3"/>
</dbReference>
<dbReference type="EMBL" id="BMZB01000004">
    <property type="protein sequence ID" value="GGZ41211.1"/>
    <property type="molecule type" value="Genomic_DNA"/>
</dbReference>
<dbReference type="PANTHER" id="PTHR42732">
    <property type="entry name" value="BETA-GALACTOSIDASE"/>
    <property type="match status" value="1"/>
</dbReference>
<dbReference type="InterPro" id="IPR032311">
    <property type="entry name" value="DUF4982"/>
</dbReference>
<dbReference type="InterPro" id="IPR006104">
    <property type="entry name" value="Glyco_hydro_2_N"/>
</dbReference>
<dbReference type="Gene3D" id="2.60.120.260">
    <property type="entry name" value="Galactose-binding domain-like"/>
    <property type="match status" value="2"/>
</dbReference>
<dbReference type="InterPro" id="IPR040605">
    <property type="entry name" value="Glyco_hydro2_dom5"/>
</dbReference>
<reference evidence="5" key="1">
    <citation type="journal article" date="2014" name="Int. J. Syst. Evol. Microbiol.">
        <title>Complete genome sequence of Corynebacterium casei LMG S-19264T (=DSM 44701T), isolated from a smear-ripened cheese.</title>
        <authorList>
            <consortium name="US DOE Joint Genome Institute (JGI-PGF)"/>
            <person name="Walter F."/>
            <person name="Albersmeier A."/>
            <person name="Kalinowski J."/>
            <person name="Ruckert C."/>
        </authorList>
    </citation>
    <scope>NUCLEOTIDE SEQUENCE</scope>
    <source>
        <strain evidence="5">KCTC 32296</strain>
    </source>
</reference>
<dbReference type="InterPro" id="IPR006102">
    <property type="entry name" value="Ig-like_GH2"/>
</dbReference>
<dbReference type="SUPFAM" id="SSF49303">
    <property type="entry name" value="beta-Galactosidase/glucuronidase domain"/>
    <property type="match status" value="1"/>
</dbReference>
<protein>
    <submittedName>
        <fullName evidence="5">Beta-galactosidase</fullName>
    </submittedName>
</protein>
<evidence type="ECO:0000313" key="6">
    <source>
        <dbReference type="Proteomes" id="UP000662572"/>
    </source>
</evidence>
<dbReference type="GO" id="GO:0005975">
    <property type="term" value="P:carbohydrate metabolic process"/>
    <property type="evidence" value="ECO:0007669"/>
    <property type="project" value="InterPro"/>
</dbReference>
<dbReference type="Pfam" id="PF02837">
    <property type="entry name" value="Glyco_hydro_2_N"/>
    <property type="match status" value="1"/>
</dbReference>
<dbReference type="Pfam" id="PF00754">
    <property type="entry name" value="F5_F8_type_C"/>
    <property type="match status" value="1"/>
</dbReference>
<keyword evidence="2" id="KW-0378">Hydrolase</keyword>
<dbReference type="Pfam" id="PF18565">
    <property type="entry name" value="Glyco_hydro2_C5"/>
    <property type="match status" value="1"/>
</dbReference>
<comment type="similarity">
    <text evidence="1">Belongs to the glycosyl hydrolase 2 family.</text>
</comment>
<dbReference type="Pfam" id="PF16355">
    <property type="entry name" value="DUF4982"/>
    <property type="match status" value="1"/>
</dbReference>
<dbReference type="RefSeq" id="WP_189488008.1">
    <property type="nucleotide sequence ID" value="NZ_BMZB01000004.1"/>
</dbReference>
<dbReference type="GO" id="GO:0004553">
    <property type="term" value="F:hydrolase activity, hydrolyzing O-glycosyl compounds"/>
    <property type="evidence" value="ECO:0007669"/>
    <property type="project" value="InterPro"/>
</dbReference>
<evidence type="ECO:0000256" key="2">
    <source>
        <dbReference type="ARBA" id="ARBA00022801"/>
    </source>
</evidence>
<sequence>MPYVRARSFAVVLTLTTGLVVNSPADAHRASTFVSSPRESYSFDQGWKMTTGDDAKASEVSFDDNGWKDVVLPNAFNEDEAFASDIHQQKTGITWYRKHFKMPANANAKPEHVFVEFEGVRHVADVWVNGEKIGYNENGVMAFGFDIAKALKPGDNLIAVRVDNDWGARERTTKTRYQWSDKNFYANYGGINKPVALHLTGGVYQTLPLWSSLETTGVYIYGKDYDIAGKAATVHAESEVKNDTSAPRTLTYGVEIRDLDGKRVAKFDAAPITVAPGQTATLSTEQRVGNLNFWSWGYGYLYTVTTTLRENGKVIDAVDTRTGFRSTAFDNGKVTLNDRVLLMKGYAQRSTNEWPGVGISVPPWLSDFGNNLMLEGNGNLVRWMHVTPAKQEIESADRLGLLQAMPAGDSEGDPQDRRFDLRVDLMRDAIIYNRNNPSIIMYESGNKGITEDHMAKMKAVRDIYDPHGGRAIGSREMMGSQIAEYGGEMLYINKSKSKPMWATEYSRDEAARAYQDDFTTPFHKDSPAYNRNVEPIAVENVKRWWDFYRYRPGTGDRVSAGGVNIGFTDSNSHFRGDNNYRRSGEVDAMRLPKDSLWVHKVMWDGWVNSEGRHTHIIGHWTYAEGGTKDIFVASNGDSVELFINGKSVGQGEKSDGFLFTFKDVAYAAGELKAVATYADGKTSQDARKTTGAPVAVKLTPVYGPRGFVADGMDAMLVDVEVVDKDGNRVPTAFNSINFKLEGAAVWKGGLAQEETGPNGAGDKKKSTNYVLSQVLPVEGGINRVLIRSTTTSGKVSLSASSEGLKPATISTKTKSVAVRNGLSKVFAEDYQPVNLKRGPTPLTPSYADTKRGVTVVSITAGSNAADAAKSRDDNEASVWNSDGTKGQAWIEYDLGTPQAVDAVSLRMTGWRVRSYPLHITLDGQTVYRGTPEKNLGYADLSWPVVTGRKLKIELMSPTEDRDGFGNIIEVTTDREGASTGAEKVKTGNILSIVEADILGPVK</sequence>
<dbReference type="InterPro" id="IPR051913">
    <property type="entry name" value="GH2_Domain-Containing"/>
</dbReference>
<keyword evidence="6" id="KW-1185">Reference proteome</keyword>